<evidence type="ECO:0000313" key="3">
    <source>
        <dbReference type="Proteomes" id="UP000192247"/>
    </source>
</evidence>
<feature type="compositionally biased region" description="Basic residues" evidence="1">
    <location>
        <begin position="44"/>
        <end position="54"/>
    </location>
</feature>
<dbReference type="Proteomes" id="UP000192247">
    <property type="component" value="Unassembled WGS sequence"/>
</dbReference>
<reference evidence="2 3" key="1">
    <citation type="journal article" date="2017" name="Gigascience">
        <title>Draft genome of the honey bee ectoparasitic mite, Tropilaelaps mercedesae, is shaped by the parasitic life history.</title>
        <authorList>
            <person name="Dong X."/>
            <person name="Armstrong S.D."/>
            <person name="Xia D."/>
            <person name="Makepeace B.L."/>
            <person name="Darby A.C."/>
            <person name="Kadowaki T."/>
        </authorList>
    </citation>
    <scope>NUCLEOTIDE SEQUENCE [LARGE SCALE GENOMIC DNA]</scope>
    <source>
        <strain evidence="2">Wuxi-XJTLU</strain>
    </source>
</reference>
<keyword evidence="3" id="KW-1185">Reference proteome</keyword>
<name>A0A1V9XDJ2_9ACAR</name>
<accession>A0A1V9XDJ2</accession>
<dbReference type="InParanoid" id="A0A1V9XDJ2"/>
<feature type="compositionally biased region" description="Low complexity" evidence="1">
    <location>
        <begin position="219"/>
        <end position="236"/>
    </location>
</feature>
<organism evidence="2 3">
    <name type="scientific">Tropilaelaps mercedesae</name>
    <dbReference type="NCBI Taxonomy" id="418985"/>
    <lineage>
        <taxon>Eukaryota</taxon>
        <taxon>Metazoa</taxon>
        <taxon>Ecdysozoa</taxon>
        <taxon>Arthropoda</taxon>
        <taxon>Chelicerata</taxon>
        <taxon>Arachnida</taxon>
        <taxon>Acari</taxon>
        <taxon>Parasitiformes</taxon>
        <taxon>Mesostigmata</taxon>
        <taxon>Gamasina</taxon>
        <taxon>Dermanyssoidea</taxon>
        <taxon>Laelapidae</taxon>
        <taxon>Tropilaelaps</taxon>
    </lineage>
</organism>
<comment type="caution">
    <text evidence="2">The sequence shown here is derived from an EMBL/GenBank/DDBJ whole genome shotgun (WGS) entry which is preliminary data.</text>
</comment>
<feature type="compositionally biased region" description="Low complexity" evidence="1">
    <location>
        <begin position="169"/>
        <end position="189"/>
    </location>
</feature>
<gene>
    <name evidence="2" type="ORF">BIW11_10890</name>
</gene>
<feature type="region of interest" description="Disordered" evidence="1">
    <location>
        <begin position="1"/>
        <end position="249"/>
    </location>
</feature>
<proteinExistence type="predicted"/>
<feature type="compositionally biased region" description="Low complexity" evidence="1">
    <location>
        <begin position="82"/>
        <end position="93"/>
    </location>
</feature>
<dbReference type="AlphaFoldDB" id="A0A1V9XDJ2"/>
<protein>
    <submittedName>
        <fullName evidence="2">Uncharacterized protein</fullName>
    </submittedName>
</protein>
<feature type="compositionally biased region" description="Polar residues" evidence="1">
    <location>
        <begin position="125"/>
        <end position="137"/>
    </location>
</feature>
<feature type="compositionally biased region" description="Polar residues" evidence="1">
    <location>
        <begin position="190"/>
        <end position="218"/>
    </location>
</feature>
<dbReference type="EMBL" id="MNPL01014044">
    <property type="protein sequence ID" value="OQR71617.1"/>
    <property type="molecule type" value="Genomic_DNA"/>
</dbReference>
<evidence type="ECO:0000256" key="1">
    <source>
        <dbReference type="SAM" id="MobiDB-lite"/>
    </source>
</evidence>
<feature type="compositionally biased region" description="Polar residues" evidence="1">
    <location>
        <begin position="18"/>
        <end position="40"/>
    </location>
</feature>
<sequence>MAGPAGSPMGSAMGIGSPVSQQRPSIQMNSMGSIGSAPTTSGRGRGRARGRGRGGHSASNGRGEDVRDKKRTTSTPTEDHQQQPQNNSFQQHPLHGGLRSMGSNGGHTHPYTQQQHQQQIGSRMGAQSQQQQHSATGVNPHMGHQYSMHSNENMTGGHNNNPWQQQHYPAAAHQNSSHSALSLLSAPHQNSHPAHSGHNTAQHYGHQLGQSHPTTPYNSQQQLHQQQQHQHSTSTHSEPDTAGGHGGYAPHSGTLFNSFGFGGNYSMMPAVSCQGEDDDYDT</sequence>
<evidence type="ECO:0000313" key="2">
    <source>
        <dbReference type="EMBL" id="OQR71617.1"/>
    </source>
</evidence>
<feature type="compositionally biased region" description="Polar residues" evidence="1">
    <location>
        <begin position="147"/>
        <end position="167"/>
    </location>
</feature>